<dbReference type="STRING" id="22663.A0A2I0LEZ9"/>
<reference evidence="1 2" key="1">
    <citation type="submission" date="2017-11" db="EMBL/GenBank/DDBJ databases">
        <title>De-novo sequencing of pomegranate (Punica granatum L.) genome.</title>
        <authorList>
            <person name="Akparov Z."/>
            <person name="Amiraslanov A."/>
            <person name="Hajiyeva S."/>
            <person name="Abbasov M."/>
            <person name="Kaur K."/>
            <person name="Hamwieh A."/>
            <person name="Solovyev V."/>
            <person name="Salamov A."/>
            <person name="Braich B."/>
            <person name="Kosarev P."/>
            <person name="Mahmoud A."/>
            <person name="Hajiyev E."/>
            <person name="Babayeva S."/>
            <person name="Izzatullayeva V."/>
            <person name="Mammadov A."/>
            <person name="Mammadov A."/>
            <person name="Sharifova S."/>
            <person name="Ojaghi J."/>
            <person name="Eynullazada K."/>
            <person name="Bayramov B."/>
            <person name="Abdulazimova A."/>
            <person name="Shahmuradov I."/>
        </authorList>
    </citation>
    <scope>NUCLEOTIDE SEQUENCE [LARGE SCALE GENOMIC DNA]</scope>
    <source>
        <strain evidence="2">cv. AG2017</strain>
        <tissue evidence="1">Leaf</tissue>
    </source>
</reference>
<dbReference type="PANTHER" id="PTHR12363">
    <property type="entry name" value="TRANSPORTIN 3 AND IMPORTIN 13"/>
    <property type="match status" value="1"/>
</dbReference>
<dbReference type="InterPro" id="IPR051345">
    <property type="entry name" value="Importin_beta-like_NTR"/>
</dbReference>
<dbReference type="GO" id="GO:0005737">
    <property type="term" value="C:cytoplasm"/>
    <property type="evidence" value="ECO:0007669"/>
    <property type="project" value="TreeGrafter"/>
</dbReference>
<proteinExistence type="predicted"/>
<dbReference type="Gene3D" id="1.25.10.10">
    <property type="entry name" value="Leucine-rich Repeat Variant"/>
    <property type="match status" value="1"/>
</dbReference>
<dbReference type="Proteomes" id="UP000233551">
    <property type="component" value="Unassembled WGS sequence"/>
</dbReference>
<dbReference type="SUPFAM" id="SSF48371">
    <property type="entry name" value="ARM repeat"/>
    <property type="match status" value="1"/>
</dbReference>
<evidence type="ECO:0000313" key="1">
    <source>
        <dbReference type="EMBL" id="PKI79245.1"/>
    </source>
</evidence>
<dbReference type="InterPro" id="IPR011989">
    <property type="entry name" value="ARM-like"/>
</dbReference>
<dbReference type="InterPro" id="IPR016024">
    <property type="entry name" value="ARM-type_fold"/>
</dbReference>
<evidence type="ECO:0000313" key="2">
    <source>
        <dbReference type="Proteomes" id="UP000233551"/>
    </source>
</evidence>
<accession>A0A2I0LEZ9</accession>
<dbReference type="EMBL" id="PGOL01000014">
    <property type="protein sequence ID" value="PKI79245.1"/>
    <property type="molecule type" value="Genomic_DNA"/>
</dbReference>
<dbReference type="AlphaFoldDB" id="A0A2I0LEZ9"/>
<dbReference type="PANTHER" id="PTHR12363:SF44">
    <property type="entry name" value="ARM REPEAT SUPERFAMILY PROTEIN"/>
    <property type="match status" value="1"/>
</dbReference>
<protein>
    <recommendedName>
        <fullName evidence="3">Exportin-1/Importin-beta-like domain-containing protein</fullName>
    </recommendedName>
</protein>
<comment type="caution">
    <text evidence="1">The sequence shown here is derived from an EMBL/GenBank/DDBJ whole genome shotgun (WGS) entry which is preliminary data.</text>
</comment>
<keyword evidence="2" id="KW-1185">Reference proteome</keyword>
<evidence type="ECO:0008006" key="3">
    <source>
        <dbReference type="Google" id="ProtNLM"/>
    </source>
</evidence>
<organism evidence="1 2">
    <name type="scientific">Punica granatum</name>
    <name type="common">Pomegranate</name>
    <dbReference type="NCBI Taxonomy" id="22663"/>
    <lineage>
        <taxon>Eukaryota</taxon>
        <taxon>Viridiplantae</taxon>
        <taxon>Streptophyta</taxon>
        <taxon>Embryophyta</taxon>
        <taxon>Tracheophyta</taxon>
        <taxon>Spermatophyta</taxon>
        <taxon>Magnoliopsida</taxon>
        <taxon>eudicotyledons</taxon>
        <taxon>Gunneridae</taxon>
        <taxon>Pentapetalae</taxon>
        <taxon>rosids</taxon>
        <taxon>malvids</taxon>
        <taxon>Myrtales</taxon>
        <taxon>Lythraceae</taxon>
        <taxon>Punica</taxon>
    </lineage>
</organism>
<gene>
    <name evidence="1" type="ORF">CRG98_000365</name>
</gene>
<sequence>IWNYYVSSYDFRHLRCVAFPSEDWEIADSTVQFWATLANYILGLDGDSAKSRDVFLSIFSALLDALLLRAQVDESTVSDDSGFIDLPDNLVQFRTNLVELLVDICHLLGSAVFLQKLPFGGWTSANSSIPWKEIETKSFVLNVVAEVVIQEGQTPDFSAIMQLVTALSARSADELKGFICIVYRSLADVVGSYSKWLSAFLTNAGPLLLFLASGISEPVASNSCASALRKVCEDASTIVFDSSNLEILMWIGEGIERM</sequence>
<feature type="non-terminal residue" evidence="1">
    <location>
        <position position="1"/>
    </location>
</feature>
<dbReference type="GO" id="GO:0006606">
    <property type="term" value="P:protein import into nucleus"/>
    <property type="evidence" value="ECO:0007669"/>
    <property type="project" value="TreeGrafter"/>
</dbReference>
<name>A0A2I0LEZ9_PUNGR</name>